<dbReference type="SUPFAM" id="SSF47473">
    <property type="entry name" value="EF-hand"/>
    <property type="match status" value="1"/>
</dbReference>
<comment type="subcellular location">
    <subcellularLocation>
        <location evidence="1">Membrane</location>
        <topology evidence="1">Multi-pass membrane protein</topology>
    </subcellularLocation>
</comment>
<dbReference type="GO" id="GO:0005248">
    <property type="term" value="F:voltage-gated sodium channel activity"/>
    <property type="evidence" value="ECO:0007669"/>
    <property type="project" value="TreeGrafter"/>
</dbReference>
<feature type="transmembrane region" description="Helical" evidence="7">
    <location>
        <begin position="331"/>
        <end position="350"/>
    </location>
</feature>
<feature type="region of interest" description="Disordered" evidence="6">
    <location>
        <begin position="1"/>
        <end position="37"/>
    </location>
</feature>
<evidence type="ECO:0000256" key="4">
    <source>
        <dbReference type="ARBA" id="ARBA00022989"/>
    </source>
</evidence>
<evidence type="ECO:0000256" key="5">
    <source>
        <dbReference type="ARBA" id="ARBA00023136"/>
    </source>
</evidence>
<dbReference type="PANTHER" id="PTHR10037:SF62">
    <property type="entry name" value="SODIUM CHANNEL PROTEIN 60E"/>
    <property type="match status" value="1"/>
</dbReference>
<feature type="transmembrane region" description="Helical" evidence="7">
    <location>
        <begin position="217"/>
        <end position="239"/>
    </location>
</feature>
<feature type="transmembrane region" description="Helical" evidence="7">
    <location>
        <begin position="409"/>
        <end position="434"/>
    </location>
</feature>
<feature type="domain" description="Ion transport" evidence="8">
    <location>
        <begin position="183"/>
        <end position="434"/>
    </location>
</feature>
<dbReference type="AlphaFoldDB" id="A0A812RUG2"/>
<dbReference type="InterPro" id="IPR027359">
    <property type="entry name" value="Volt_channel_dom_sf"/>
</dbReference>
<evidence type="ECO:0000256" key="2">
    <source>
        <dbReference type="ARBA" id="ARBA00022692"/>
    </source>
</evidence>
<dbReference type="SUPFAM" id="SSF81324">
    <property type="entry name" value="Voltage-gated potassium channels"/>
    <property type="match status" value="1"/>
</dbReference>
<proteinExistence type="predicted"/>
<evidence type="ECO:0000256" key="7">
    <source>
        <dbReference type="SAM" id="Phobius"/>
    </source>
</evidence>
<dbReference type="Gene3D" id="1.10.287.70">
    <property type="match status" value="1"/>
</dbReference>
<evidence type="ECO:0000256" key="3">
    <source>
        <dbReference type="ARBA" id="ARBA00022837"/>
    </source>
</evidence>
<dbReference type="Gene3D" id="1.20.120.350">
    <property type="entry name" value="Voltage-gated potassium channels. Chain C"/>
    <property type="match status" value="1"/>
</dbReference>
<reference evidence="9" key="1">
    <citation type="submission" date="2021-02" db="EMBL/GenBank/DDBJ databases">
        <authorList>
            <person name="Dougan E. K."/>
            <person name="Rhodes N."/>
            <person name="Thang M."/>
            <person name="Chan C."/>
        </authorList>
    </citation>
    <scope>NUCLEOTIDE SEQUENCE</scope>
</reference>
<keyword evidence="4 7" id="KW-1133">Transmembrane helix</keyword>
<feature type="transmembrane region" description="Helical" evidence="7">
    <location>
        <begin position="376"/>
        <end position="397"/>
    </location>
</feature>
<feature type="transmembrane region" description="Helical" evidence="7">
    <location>
        <begin position="251"/>
        <end position="269"/>
    </location>
</feature>
<keyword evidence="3" id="KW-0106">Calcium</keyword>
<evidence type="ECO:0000256" key="1">
    <source>
        <dbReference type="ARBA" id="ARBA00004141"/>
    </source>
</evidence>
<accession>A0A812RUG2</accession>
<evidence type="ECO:0000313" key="10">
    <source>
        <dbReference type="Proteomes" id="UP000604046"/>
    </source>
</evidence>
<dbReference type="GO" id="GO:0001518">
    <property type="term" value="C:voltage-gated sodium channel complex"/>
    <property type="evidence" value="ECO:0007669"/>
    <property type="project" value="TreeGrafter"/>
</dbReference>
<dbReference type="Pfam" id="PF00520">
    <property type="entry name" value="Ion_trans"/>
    <property type="match status" value="1"/>
</dbReference>
<dbReference type="InterPro" id="IPR011992">
    <property type="entry name" value="EF-hand-dom_pair"/>
</dbReference>
<keyword evidence="2 7" id="KW-0812">Transmembrane</keyword>
<dbReference type="Proteomes" id="UP000604046">
    <property type="component" value="Unassembled WGS sequence"/>
</dbReference>
<keyword evidence="5 7" id="KW-0472">Membrane</keyword>
<name>A0A812RUG2_9DINO</name>
<dbReference type="InterPro" id="IPR005821">
    <property type="entry name" value="Ion_trans_dom"/>
</dbReference>
<evidence type="ECO:0000313" key="9">
    <source>
        <dbReference type="EMBL" id="CAE7451911.1"/>
    </source>
</evidence>
<protein>
    <submittedName>
        <fullName evidence="9">Cacna1h protein</fullName>
    </submittedName>
</protein>
<keyword evidence="10" id="KW-1185">Reference proteome</keyword>
<dbReference type="InterPro" id="IPR018247">
    <property type="entry name" value="EF_Hand_1_Ca_BS"/>
</dbReference>
<dbReference type="PROSITE" id="PS00018">
    <property type="entry name" value="EF_HAND_1"/>
    <property type="match status" value="1"/>
</dbReference>
<sequence>MADLSAKRPPEAPEGDGSASQLNTPGLEMVPSSATDSIDEQQNAGLDMLVRRLHDEVMQKLEDQNLLLKKALQRKIEPPAPPVLFDVQAADSNPSSPSMTYSPVVREVPSLSVGTGSASVQGPDREYRNKVCTYTSFDMQLREGADTLSSRKSRKDFAEINCKQDTPCERPPRTERLKKFVRHPYFDVFFAVVVLTNAVFIGIDLQIRLTRHGDQPIALRVIQYFYALLFAVELALRILAFGRRLLLSEDWMWSLLDIFIVATSLWEIAAGIMREVGMEDVSSIGGVSSLKAFRIIRLTRILKTVRVIRLFRFVLALRTLITSIFSTLKSLFWALMLLTLIVYVFAILFAQAISDYLETPDAVQLPERELLATERYYGDLFNTMLSLFMSIVGGVSWEEVMTPLKYISPIWVVLFMFYISFTFLAVLNVVTGVFCQSAIDSAQSDQAMMVQNILDDKQSHLQKINALFSQLGADGSGAITYEMFEEKLKSPAVQQYFQTLGLDVWDAWSFFKLLDQDAGGSVEVEEFLMGCLRLRGHATAIDVVKILQDQAWIIQTSDRFHTYVHVELAGIKEDLEAVTSLLGNGGRHQQHTANPQSLTREV</sequence>
<dbReference type="OrthoDB" id="410889at2759"/>
<dbReference type="InterPro" id="IPR043203">
    <property type="entry name" value="VGCC_Ca_Na"/>
</dbReference>
<gene>
    <name evidence="9" type="primary">Cacna1h</name>
    <name evidence="9" type="ORF">SNAT2548_LOCUS24756</name>
</gene>
<feature type="transmembrane region" description="Helical" evidence="7">
    <location>
        <begin position="185"/>
        <end position="205"/>
    </location>
</feature>
<evidence type="ECO:0000259" key="8">
    <source>
        <dbReference type="Pfam" id="PF00520"/>
    </source>
</evidence>
<feature type="compositionally biased region" description="Basic and acidic residues" evidence="6">
    <location>
        <begin position="1"/>
        <end position="11"/>
    </location>
</feature>
<evidence type="ECO:0000256" key="6">
    <source>
        <dbReference type="SAM" id="MobiDB-lite"/>
    </source>
</evidence>
<dbReference type="EMBL" id="CAJNDS010002368">
    <property type="protein sequence ID" value="CAE7451911.1"/>
    <property type="molecule type" value="Genomic_DNA"/>
</dbReference>
<dbReference type="Gene3D" id="1.10.238.10">
    <property type="entry name" value="EF-hand"/>
    <property type="match status" value="1"/>
</dbReference>
<comment type="caution">
    <text evidence="9">The sequence shown here is derived from an EMBL/GenBank/DDBJ whole genome shotgun (WGS) entry which is preliminary data.</text>
</comment>
<organism evidence="9 10">
    <name type="scientific">Symbiodinium natans</name>
    <dbReference type="NCBI Taxonomy" id="878477"/>
    <lineage>
        <taxon>Eukaryota</taxon>
        <taxon>Sar</taxon>
        <taxon>Alveolata</taxon>
        <taxon>Dinophyceae</taxon>
        <taxon>Suessiales</taxon>
        <taxon>Symbiodiniaceae</taxon>
        <taxon>Symbiodinium</taxon>
    </lineage>
</organism>
<dbReference type="PANTHER" id="PTHR10037">
    <property type="entry name" value="VOLTAGE-GATED CATION CHANNEL CALCIUM AND SODIUM"/>
    <property type="match status" value="1"/>
</dbReference>